<dbReference type="Proteomes" id="UP000494105">
    <property type="component" value="Unassembled WGS sequence"/>
</dbReference>
<gene>
    <name evidence="3" type="ORF">LMG1861_03120</name>
    <name evidence="2" type="ORF">LMG1873_02243</name>
</gene>
<name>A0A6S7D491_9BURK</name>
<feature type="transmembrane region" description="Helical" evidence="1">
    <location>
        <begin position="137"/>
        <end position="160"/>
    </location>
</feature>
<proteinExistence type="predicted"/>
<feature type="transmembrane region" description="Helical" evidence="1">
    <location>
        <begin position="76"/>
        <end position="99"/>
    </location>
</feature>
<keyword evidence="1" id="KW-1133">Transmembrane helix</keyword>
<accession>A0A6S7D491</accession>
<evidence type="ECO:0000313" key="2">
    <source>
        <dbReference type="EMBL" id="CAB3693528.1"/>
    </source>
</evidence>
<dbReference type="RefSeq" id="WP_006219989.1">
    <property type="nucleotide sequence ID" value="NZ_CP150072.1"/>
</dbReference>
<keyword evidence="5" id="KW-1185">Reference proteome</keyword>
<feature type="transmembrane region" description="Helical" evidence="1">
    <location>
        <begin position="43"/>
        <end position="64"/>
    </location>
</feature>
<evidence type="ECO:0000313" key="5">
    <source>
        <dbReference type="Proteomes" id="UP000494116"/>
    </source>
</evidence>
<reference evidence="4 5" key="1">
    <citation type="submission" date="2020-04" db="EMBL/GenBank/DDBJ databases">
        <authorList>
            <person name="De Canck E."/>
        </authorList>
    </citation>
    <scope>NUCLEOTIDE SEQUENCE [LARGE SCALE GENOMIC DNA]</scope>
    <source>
        <strain evidence="3 4">LMG 1861</strain>
        <strain evidence="2 5">LMG 1873</strain>
    </source>
</reference>
<evidence type="ECO:0000256" key="1">
    <source>
        <dbReference type="SAM" id="Phobius"/>
    </source>
</evidence>
<feature type="transmembrane region" description="Helical" evidence="1">
    <location>
        <begin position="105"/>
        <end position="125"/>
    </location>
</feature>
<dbReference type="EMBL" id="CADIJS010000002">
    <property type="protein sequence ID" value="CAB3693528.1"/>
    <property type="molecule type" value="Genomic_DNA"/>
</dbReference>
<keyword evidence="1" id="KW-0812">Transmembrane</keyword>
<sequence length="177" mass="19011">MKLTITAAILLMAALASIAYRLTHRSPDDTGTRLRSDIISGALMYAFFAPAIGGIAVTLVLSILSQDPKNLITMIFGLPWFYLFGAIPALLCGVVAGALRPLRSSWWAMARIALIGAFFGMGFFLPFTSRDAALSDAAFPFFVGGLPGMLSAFLCAYWFYGKPGTPRVKGTTWAQTA</sequence>
<organism evidence="3 4">
    <name type="scientific">Achromobacter piechaudii</name>
    <dbReference type="NCBI Taxonomy" id="72556"/>
    <lineage>
        <taxon>Bacteria</taxon>
        <taxon>Pseudomonadati</taxon>
        <taxon>Pseudomonadota</taxon>
        <taxon>Betaproteobacteria</taxon>
        <taxon>Burkholderiales</taxon>
        <taxon>Alcaligenaceae</taxon>
        <taxon>Achromobacter</taxon>
    </lineage>
</organism>
<evidence type="ECO:0000313" key="3">
    <source>
        <dbReference type="EMBL" id="CAB3877982.1"/>
    </source>
</evidence>
<dbReference type="EMBL" id="CADILD010000002">
    <property type="protein sequence ID" value="CAB3877982.1"/>
    <property type="molecule type" value="Genomic_DNA"/>
</dbReference>
<dbReference type="Proteomes" id="UP000494116">
    <property type="component" value="Unassembled WGS sequence"/>
</dbReference>
<dbReference type="AlphaFoldDB" id="A0A6S7D491"/>
<keyword evidence="1" id="KW-0472">Membrane</keyword>
<protein>
    <submittedName>
        <fullName evidence="3">Uncharacterized protein</fullName>
    </submittedName>
</protein>
<evidence type="ECO:0000313" key="4">
    <source>
        <dbReference type="Proteomes" id="UP000494105"/>
    </source>
</evidence>